<sequence>GMSRLNGSSEQLVCIIRFDQGRHCWKMVPGFRCDPTRSMLRPPPRSVAGGPESFGRTYNSGCS</sequence>
<proteinExistence type="evidence at transcript level"/>
<dbReference type="EMBL" id="DQ663119">
    <property type="protein sequence ID" value="ABR20287.1"/>
    <property type="molecule type" value="mRNA"/>
</dbReference>
<organism evidence="2">
    <name type="scientific">Colletotrichum cereale</name>
    <dbReference type="NCBI Taxonomy" id="343994"/>
    <lineage>
        <taxon>Eukaryota</taxon>
        <taxon>Fungi</taxon>
        <taxon>Dikarya</taxon>
        <taxon>Ascomycota</taxon>
        <taxon>Pezizomycotina</taxon>
        <taxon>Sordariomycetes</taxon>
        <taxon>Hypocreomycetidae</taxon>
        <taxon>Glomerellales</taxon>
        <taxon>Glomerellaceae</taxon>
        <taxon>Colletotrichum</taxon>
        <taxon>Colletotrichum graminicola species complex</taxon>
    </lineage>
</organism>
<protein>
    <submittedName>
        <fullName evidence="2">Uncharacterized protein</fullName>
    </submittedName>
</protein>
<evidence type="ECO:0000256" key="1">
    <source>
        <dbReference type="SAM" id="MobiDB-lite"/>
    </source>
</evidence>
<reference evidence="2" key="1">
    <citation type="submission" date="2006-05" db="EMBL/GenBank/DDBJ databases">
        <title>Patterns of diversity and the occurrence of recombination in lineages of the clonal fungus Colletotrichum cereale as revealed by RIP-mutated transposable elements.</title>
        <authorList>
            <person name="Crouch J.A."/>
            <person name="Glasheen B.M."/>
            <person name="Giunta M.A."/>
            <person name="Uddin W."/>
            <person name="Clarke B.B."/>
            <person name="Hillman B.I."/>
        </authorList>
    </citation>
    <scope>NUCLEOTIDE SEQUENCE</scope>
    <source>
        <strain evidence="2">KS-20B-DGU</strain>
    </source>
</reference>
<feature type="non-terminal residue" evidence="2">
    <location>
        <position position="63"/>
    </location>
</feature>
<feature type="region of interest" description="Disordered" evidence="1">
    <location>
        <begin position="36"/>
        <end position="63"/>
    </location>
</feature>
<accession>A6MAM6</accession>
<feature type="non-terminal residue" evidence="2">
    <location>
        <position position="1"/>
    </location>
</feature>
<evidence type="ECO:0000313" key="2">
    <source>
        <dbReference type="EMBL" id="ABR20287.1"/>
    </source>
</evidence>
<dbReference type="AlphaFoldDB" id="A6MAM6"/>
<name>A6MAM6_9PEZI</name>